<name>A0A9Q1B7Q8_9SAUR</name>
<organism evidence="2 3">
    <name type="scientific">Phrynocephalus forsythii</name>
    <dbReference type="NCBI Taxonomy" id="171643"/>
    <lineage>
        <taxon>Eukaryota</taxon>
        <taxon>Metazoa</taxon>
        <taxon>Chordata</taxon>
        <taxon>Craniata</taxon>
        <taxon>Vertebrata</taxon>
        <taxon>Euteleostomi</taxon>
        <taxon>Lepidosauria</taxon>
        <taxon>Squamata</taxon>
        <taxon>Bifurcata</taxon>
        <taxon>Unidentata</taxon>
        <taxon>Episquamata</taxon>
        <taxon>Toxicofera</taxon>
        <taxon>Iguania</taxon>
        <taxon>Acrodonta</taxon>
        <taxon>Agamidae</taxon>
        <taxon>Agaminae</taxon>
        <taxon>Phrynocephalus</taxon>
    </lineage>
</organism>
<feature type="compositionally biased region" description="Basic and acidic residues" evidence="1">
    <location>
        <begin position="12"/>
        <end position="24"/>
    </location>
</feature>
<feature type="compositionally biased region" description="Basic and acidic residues" evidence="1">
    <location>
        <begin position="36"/>
        <end position="48"/>
    </location>
</feature>
<feature type="region of interest" description="Disordered" evidence="1">
    <location>
        <begin position="1"/>
        <end position="48"/>
    </location>
</feature>
<evidence type="ECO:0000313" key="2">
    <source>
        <dbReference type="EMBL" id="KAJ7344280.1"/>
    </source>
</evidence>
<reference evidence="2" key="1">
    <citation type="journal article" date="2023" name="DNA Res.">
        <title>Chromosome-level genome assembly of Phrynocephalus forsythii using third-generation DNA sequencing and Hi-C analysis.</title>
        <authorList>
            <person name="Qi Y."/>
            <person name="Zhao W."/>
            <person name="Zhao Y."/>
            <person name="Niu C."/>
            <person name="Cao S."/>
            <person name="Zhang Y."/>
        </authorList>
    </citation>
    <scope>NUCLEOTIDE SEQUENCE</scope>
    <source>
        <tissue evidence="2">Muscle</tissue>
    </source>
</reference>
<proteinExistence type="predicted"/>
<sequence length="95" mass="10033">MACGASGLSFADGERLGEVTDPGRRAAGAHASSPQRKAEDSSESREDEQMVVVYPVANFAFANMSCIPYERGTASLIELKLVEEKKVDGNAAILG</sequence>
<accession>A0A9Q1B7Q8</accession>
<dbReference type="EMBL" id="JAPFRF010000001">
    <property type="protein sequence ID" value="KAJ7344280.1"/>
    <property type="molecule type" value="Genomic_DNA"/>
</dbReference>
<dbReference type="Proteomes" id="UP001142489">
    <property type="component" value="Unassembled WGS sequence"/>
</dbReference>
<comment type="caution">
    <text evidence="2">The sequence shown here is derived from an EMBL/GenBank/DDBJ whole genome shotgun (WGS) entry which is preliminary data.</text>
</comment>
<evidence type="ECO:0000256" key="1">
    <source>
        <dbReference type="SAM" id="MobiDB-lite"/>
    </source>
</evidence>
<gene>
    <name evidence="2" type="ORF">JRQ81_000230</name>
</gene>
<keyword evidence="3" id="KW-1185">Reference proteome</keyword>
<evidence type="ECO:0000313" key="3">
    <source>
        <dbReference type="Proteomes" id="UP001142489"/>
    </source>
</evidence>
<protein>
    <submittedName>
        <fullName evidence="2">Uncharacterized protein</fullName>
    </submittedName>
</protein>
<dbReference type="AlphaFoldDB" id="A0A9Q1B7Q8"/>